<dbReference type="AlphaFoldDB" id="A0A939PEB4"/>
<evidence type="ECO:0000313" key="1">
    <source>
        <dbReference type="EMBL" id="MBO2450748.1"/>
    </source>
</evidence>
<sequence length="74" mass="8307">MWQAKDDAIEAQDYARAAELRDEEKATLRRAVSELDEQLARTQFAAAIDAVMKLQAEVGRLGGLLQHWHGADAW</sequence>
<dbReference type="Proteomes" id="UP000669179">
    <property type="component" value="Unassembled WGS sequence"/>
</dbReference>
<organism evidence="1 2">
    <name type="scientific">Actinomadura barringtoniae</name>
    <dbReference type="NCBI Taxonomy" id="1427535"/>
    <lineage>
        <taxon>Bacteria</taxon>
        <taxon>Bacillati</taxon>
        <taxon>Actinomycetota</taxon>
        <taxon>Actinomycetes</taxon>
        <taxon>Streptosporangiales</taxon>
        <taxon>Thermomonosporaceae</taxon>
        <taxon>Actinomadura</taxon>
    </lineage>
</organism>
<dbReference type="Gene3D" id="4.10.860.10">
    <property type="entry name" value="UVR domain"/>
    <property type="match status" value="1"/>
</dbReference>
<evidence type="ECO:0000313" key="2">
    <source>
        <dbReference type="Proteomes" id="UP000669179"/>
    </source>
</evidence>
<comment type="caution">
    <text evidence="1">The sequence shown here is derived from an EMBL/GenBank/DDBJ whole genome shotgun (WGS) entry which is preliminary data.</text>
</comment>
<reference evidence="1" key="1">
    <citation type="submission" date="2021-03" db="EMBL/GenBank/DDBJ databases">
        <authorList>
            <person name="Kanchanasin P."/>
            <person name="Saeng-In P."/>
            <person name="Phongsopitanun W."/>
            <person name="Yuki M."/>
            <person name="Kudo T."/>
            <person name="Ohkuma M."/>
            <person name="Tanasupawat S."/>
        </authorList>
    </citation>
    <scope>NUCLEOTIDE SEQUENCE</scope>
    <source>
        <strain evidence="1">GKU 128</strain>
    </source>
</reference>
<accession>A0A939PEB4</accession>
<proteinExistence type="predicted"/>
<gene>
    <name evidence="1" type="ORF">J4573_26835</name>
</gene>
<dbReference type="EMBL" id="JAGEOJ010000011">
    <property type="protein sequence ID" value="MBO2450748.1"/>
    <property type="molecule type" value="Genomic_DNA"/>
</dbReference>
<evidence type="ECO:0008006" key="3">
    <source>
        <dbReference type="Google" id="ProtNLM"/>
    </source>
</evidence>
<protein>
    <recommendedName>
        <fullName evidence="3">UVR domain-containing protein</fullName>
    </recommendedName>
</protein>
<name>A0A939PEB4_9ACTN</name>
<keyword evidence="2" id="KW-1185">Reference proteome</keyword>
<dbReference type="RefSeq" id="WP_208258632.1">
    <property type="nucleotide sequence ID" value="NZ_JAGEOJ010000011.1"/>
</dbReference>